<sequence length="230" mass="24291">MKPVLIACAHGTRDPDGQATIHAVIEAVRTAMPDVDVREAYVDVHGPELQDVVDEVTPSSLGTAAVVVPLLLAGGYHVYHDIAKAVESREDISPAPALGPDPRLIDIVMERIHEAGVHPTSTVILAAAGSSDPRSQADTAEAAEMLRARWDGPVRVGYAAGISPTVAEAVAEARQFGEEEPVAVASFLLAPGFFQKRLEDSGADQVTGSLAPHPKLVEIILERYHDGYGA</sequence>
<keyword evidence="4" id="KW-1185">Reference proteome</keyword>
<dbReference type="InterPro" id="IPR050963">
    <property type="entry name" value="Sirohydro_Cobaltochel/CbiX"/>
</dbReference>
<dbReference type="RefSeq" id="WP_301120237.1">
    <property type="nucleotide sequence ID" value="NZ_JAUHPX010000001.1"/>
</dbReference>
<name>A0AAW7M3R6_9MICO</name>
<dbReference type="PANTHER" id="PTHR33542:SF5">
    <property type="entry name" value="FERROCHELATASE CHE1"/>
    <property type="match status" value="1"/>
</dbReference>
<comment type="caution">
    <text evidence="3">The sequence shown here is derived from an EMBL/GenBank/DDBJ whole genome shotgun (WGS) entry which is preliminary data.</text>
</comment>
<accession>A0AAW7M3R6</accession>
<dbReference type="PANTHER" id="PTHR33542">
    <property type="entry name" value="SIROHYDROCHLORIN FERROCHELATASE, CHLOROPLASTIC"/>
    <property type="match status" value="1"/>
</dbReference>
<keyword evidence="2" id="KW-0456">Lyase</keyword>
<dbReference type="EMBL" id="JAUHPX010000001">
    <property type="protein sequence ID" value="MDN4487067.1"/>
    <property type="molecule type" value="Genomic_DNA"/>
</dbReference>
<proteinExistence type="predicted"/>
<keyword evidence="1" id="KW-0479">Metal-binding</keyword>
<dbReference type="GO" id="GO:0046872">
    <property type="term" value="F:metal ion binding"/>
    <property type="evidence" value="ECO:0007669"/>
    <property type="project" value="UniProtKB-KW"/>
</dbReference>
<dbReference type="InterPro" id="IPR002762">
    <property type="entry name" value="CbiX-like"/>
</dbReference>
<evidence type="ECO:0000256" key="2">
    <source>
        <dbReference type="ARBA" id="ARBA00023239"/>
    </source>
</evidence>
<dbReference type="SUPFAM" id="SSF53800">
    <property type="entry name" value="Chelatase"/>
    <property type="match status" value="1"/>
</dbReference>
<evidence type="ECO:0000313" key="3">
    <source>
        <dbReference type="EMBL" id="MDN4487067.1"/>
    </source>
</evidence>
<dbReference type="Gene3D" id="3.40.50.1400">
    <property type="match status" value="2"/>
</dbReference>
<dbReference type="Pfam" id="PF01903">
    <property type="entry name" value="CbiX"/>
    <property type="match status" value="2"/>
</dbReference>
<protein>
    <submittedName>
        <fullName evidence="3">Sirohydrochlorin chelatase</fullName>
    </submittedName>
</protein>
<evidence type="ECO:0000256" key="1">
    <source>
        <dbReference type="ARBA" id="ARBA00022723"/>
    </source>
</evidence>
<gene>
    <name evidence="3" type="ORF">QQX10_02685</name>
</gene>
<evidence type="ECO:0000313" key="4">
    <source>
        <dbReference type="Proteomes" id="UP001172737"/>
    </source>
</evidence>
<dbReference type="GO" id="GO:0016829">
    <property type="term" value="F:lyase activity"/>
    <property type="evidence" value="ECO:0007669"/>
    <property type="project" value="UniProtKB-KW"/>
</dbReference>
<dbReference type="CDD" id="cd03416">
    <property type="entry name" value="CbiX_SirB_N"/>
    <property type="match status" value="1"/>
</dbReference>
<dbReference type="Proteomes" id="UP001172737">
    <property type="component" value="Unassembled WGS sequence"/>
</dbReference>
<dbReference type="AlphaFoldDB" id="A0AAW7M3R6"/>
<organism evidence="3 4">
    <name type="scientific">Demequina lignilytica</name>
    <dbReference type="NCBI Taxonomy" id="3051663"/>
    <lineage>
        <taxon>Bacteria</taxon>
        <taxon>Bacillati</taxon>
        <taxon>Actinomycetota</taxon>
        <taxon>Actinomycetes</taxon>
        <taxon>Micrococcales</taxon>
        <taxon>Demequinaceae</taxon>
        <taxon>Demequina</taxon>
    </lineage>
</organism>
<reference evidence="3" key="1">
    <citation type="submission" date="2023-06" db="EMBL/GenBank/DDBJ databases">
        <title>Sysu t00039.</title>
        <authorList>
            <person name="Gao L."/>
            <person name="Fang B.-Z."/>
            <person name="Li W.-J."/>
        </authorList>
    </citation>
    <scope>NUCLEOTIDE SEQUENCE</scope>
    <source>
        <strain evidence="3">SYSU T00039</strain>
    </source>
</reference>